<dbReference type="Pfam" id="PF00856">
    <property type="entry name" value="SET"/>
    <property type="match status" value="1"/>
</dbReference>
<dbReference type="PANTHER" id="PTHR13271">
    <property type="entry name" value="UNCHARACTERIZED PUTATIVE METHYLTRANSFERASE"/>
    <property type="match status" value="1"/>
</dbReference>
<dbReference type="CDD" id="cd10527">
    <property type="entry name" value="SET_LSMT"/>
    <property type="match status" value="1"/>
</dbReference>
<dbReference type="InterPro" id="IPR046341">
    <property type="entry name" value="SET_dom_sf"/>
</dbReference>
<feature type="region of interest" description="Disordered" evidence="1">
    <location>
        <begin position="445"/>
        <end position="468"/>
    </location>
</feature>
<gene>
    <name evidence="4" type="ORF">CYCCA115_LOCUS3665</name>
</gene>
<evidence type="ECO:0000256" key="2">
    <source>
        <dbReference type="SAM" id="Phobius"/>
    </source>
</evidence>
<dbReference type="AlphaFoldDB" id="A0AAD2CHB6"/>
<dbReference type="EMBL" id="CAKOGP040000335">
    <property type="protein sequence ID" value="CAJ1934256.1"/>
    <property type="molecule type" value="Genomic_DNA"/>
</dbReference>
<feature type="domain" description="SET" evidence="3">
    <location>
        <begin position="83"/>
        <end position="335"/>
    </location>
</feature>
<dbReference type="Proteomes" id="UP001295423">
    <property type="component" value="Unassembled WGS sequence"/>
</dbReference>
<evidence type="ECO:0000313" key="5">
    <source>
        <dbReference type="Proteomes" id="UP001295423"/>
    </source>
</evidence>
<name>A0AAD2CHB6_9STRA</name>
<evidence type="ECO:0000256" key="1">
    <source>
        <dbReference type="SAM" id="MobiDB-lite"/>
    </source>
</evidence>
<comment type="caution">
    <text evidence="4">The sequence shown here is derived from an EMBL/GenBank/DDBJ whole genome shotgun (WGS) entry which is preliminary data.</text>
</comment>
<feature type="compositionally biased region" description="Low complexity" evidence="1">
    <location>
        <begin position="450"/>
        <end position="459"/>
    </location>
</feature>
<keyword evidence="2" id="KW-1133">Transmembrane helix</keyword>
<dbReference type="PANTHER" id="PTHR13271:SF155">
    <property type="entry name" value="SET DOMAIN-CONTAINING PROTEIN"/>
    <property type="match status" value="1"/>
</dbReference>
<feature type="compositionally biased region" description="Basic residues" evidence="1">
    <location>
        <begin position="1"/>
        <end position="18"/>
    </location>
</feature>
<evidence type="ECO:0000259" key="3">
    <source>
        <dbReference type="PROSITE" id="PS50280"/>
    </source>
</evidence>
<dbReference type="PROSITE" id="PS50280">
    <property type="entry name" value="SET"/>
    <property type="match status" value="1"/>
</dbReference>
<protein>
    <recommendedName>
        <fullName evidence="3">SET domain-containing protein</fullName>
    </recommendedName>
</protein>
<dbReference type="InterPro" id="IPR050600">
    <property type="entry name" value="SETD3_SETD6_MTase"/>
</dbReference>
<dbReference type="InterPro" id="IPR001214">
    <property type="entry name" value="SET_dom"/>
</dbReference>
<sequence length="622" mass="69901">MGAKKRNVASTAGKKRRRPEAGSGTDESTTTKASSRNIDNQRISENAFSQLKFASVILVVAMMMGIAWNKMEHADPMMISFLSAICRSASCAPFVIPVRRYLQAARPIKRGETLYTIPRSLQFWDLDALRDEFVREHLISARHAKTGNALASGAFLAAWIAMKLSQSQDSMDTVQRSYLKLLPSSEQSMYHPLMWEKQNLKEALGTHSLNYAVALAYRDMVESEYSALVKASNSRYSDMVSELDYKVARINVLSRSFNPGPGSPEEDMDNDEMEFYGEHGFNFTSGCQALVPILDMLNHHPNPNVGYRYVKSKRAFVIDSKTQIPAGWELFDSYGKFTDSHLFAKFGFVNGDGSGWTQASIALFHRMLDTGMDLEFSYHSHAVGSSRTDKSVQRKHLTRYLQYDDGYVDCVEGPASHPNEFALKKLKLEHLLQIANNRKRWIVNAPPRSPASRPAESSSTVNANGIPELDPQRTNIDFSKLIETCRIISVVNSDYDGKALDMLKENLGNPDFVLEQNSDSLEHRALSCLARLAGTSLVQYSRNLEEEKTHLLSLNDNQNYQSAEWTISHLKLGEMQVLHLLSGAAFSIAKRLEETLDKTAPENTIRDRPCPKKFIEALMNNQ</sequence>
<keyword evidence="2" id="KW-0812">Transmembrane</keyword>
<dbReference type="Gene3D" id="3.90.1410.10">
    <property type="entry name" value="set domain protein methyltransferase, domain 1"/>
    <property type="match status" value="1"/>
</dbReference>
<organism evidence="4 5">
    <name type="scientific">Cylindrotheca closterium</name>
    <dbReference type="NCBI Taxonomy" id="2856"/>
    <lineage>
        <taxon>Eukaryota</taxon>
        <taxon>Sar</taxon>
        <taxon>Stramenopiles</taxon>
        <taxon>Ochrophyta</taxon>
        <taxon>Bacillariophyta</taxon>
        <taxon>Bacillariophyceae</taxon>
        <taxon>Bacillariophycidae</taxon>
        <taxon>Bacillariales</taxon>
        <taxon>Bacillariaceae</taxon>
        <taxon>Cylindrotheca</taxon>
    </lineage>
</organism>
<keyword evidence="2" id="KW-0472">Membrane</keyword>
<proteinExistence type="predicted"/>
<evidence type="ECO:0000313" key="4">
    <source>
        <dbReference type="EMBL" id="CAJ1934256.1"/>
    </source>
</evidence>
<feature type="region of interest" description="Disordered" evidence="1">
    <location>
        <begin position="1"/>
        <end position="38"/>
    </location>
</feature>
<accession>A0AAD2CHB6</accession>
<dbReference type="GO" id="GO:0016279">
    <property type="term" value="F:protein-lysine N-methyltransferase activity"/>
    <property type="evidence" value="ECO:0007669"/>
    <property type="project" value="TreeGrafter"/>
</dbReference>
<feature type="transmembrane region" description="Helical" evidence="2">
    <location>
        <begin position="51"/>
        <end position="71"/>
    </location>
</feature>
<reference evidence="4" key="1">
    <citation type="submission" date="2023-08" db="EMBL/GenBank/DDBJ databases">
        <authorList>
            <person name="Audoor S."/>
            <person name="Bilcke G."/>
        </authorList>
    </citation>
    <scope>NUCLEOTIDE SEQUENCE</scope>
</reference>
<keyword evidence="5" id="KW-1185">Reference proteome</keyword>
<dbReference type="SUPFAM" id="SSF82199">
    <property type="entry name" value="SET domain"/>
    <property type="match status" value="1"/>
</dbReference>
<feature type="compositionally biased region" description="Polar residues" evidence="1">
    <location>
        <begin position="25"/>
        <end position="38"/>
    </location>
</feature>